<dbReference type="EMBL" id="CAEKDK010000004">
    <property type="protein sequence ID" value="CAB4275856.1"/>
    <property type="molecule type" value="Genomic_DNA"/>
</dbReference>
<dbReference type="Gene3D" id="3.30.200.20">
    <property type="entry name" value="Phosphorylase Kinase, domain 1"/>
    <property type="match status" value="1"/>
</dbReference>
<name>A0A6J5UH74_PRUAR</name>
<protein>
    <recommendedName>
        <fullName evidence="2">Protein kinase domain-containing protein</fullName>
    </recommendedName>
</protein>
<gene>
    <name evidence="3" type="ORF">CURHAP_LOCUS24823</name>
</gene>
<evidence type="ECO:0000256" key="1">
    <source>
        <dbReference type="SAM" id="MobiDB-lite"/>
    </source>
</evidence>
<dbReference type="InterPro" id="IPR046959">
    <property type="entry name" value="PRK1-6/SRF4-like"/>
</dbReference>
<dbReference type="FunFam" id="3.30.200.20:FF:000404">
    <property type="entry name" value="Putative LRR receptor-like serine/threonine-protein kinase"/>
    <property type="match status" value="1"/>
</dbReference>
<dbReference type="GO" id="GO:0004672">
    <property type="term" value="F:protein kinase activity"/>
    <property type="evidence" value="ECO:0007669"/>
    <property type="project" value="InterPro"/>
</dbReference>
<dbReference type="InterPro" id="IPR011009">
    <property type="entry name" value="Kinase-like_dom_sf"/>
</dbReference>
<accession>A0A6J5UH74</accession>
<evidence type="ECO:0000313" key="3">
    <source>
        <dbReference type="EMBL" id="CAB4275856.1"/>
    </source>
</evidence>
<dbReference type="SUPFAM" id="SSF56112">
    <property type="entry name" value="Protein kinase-like (PK-like)"/>
    <property type="match status" value="1"/>
</dbReference>
<dbReference type="PANTHER" id="PTHR48007:SF76">
    <property type="entry name" value="OS03G0145102 PROTEIN"/>
    <property type="match status" value="1"/>
</dbReference>
<dbReference type="Pfam" id="PF07714">
    <property type="entry name" value="PK_Tyr_Ser-Thr"/>
    <property type="match status" value="1"/>
</dbReference>
<reference evidence="3 4" key="1">
    <citation type="submission" date="2020-05" db="EMBL/GenBank/DDBJ databases">
        <authorList>
            <person name="Campoy J."/>
            <person name="Schneeberger K."/>
            <person name="Spophaly S."/>
        </authorList>
    </citation>
    <scope>NUCLEOTIDE SEQUENCE [LARGE SCALE GENOMIC DNA]</scope>
    <source>
        <strain evidence="3">PruArmRojPasFocal</strain>
    </source>
</reference>
<evidence type="ECO:0000259" key="2">
    <source>
        <dbReference type="PROSITE" id="PS50011"/>
    </source>
</evidence>
<feature type="region of interest" description="Disordered" evidence="1">
    <location>
        <begin position="1"/>
        <end position="43"/>
    </location>
</feature>
<sequence>MGGSSSGGAKSSNKGIWREERSPARASSGASGGRGSSDSGGPKLVMFNNKITLAETIEATRQFDEENVLSRTRYGLVFKACYADGMVLSVRRFPDGALNENLFRKEAEALGRVKHRNLTVLRGYYAGPPNMRLLVYDYIPNGNLATLCKKHHTKMAMSSIGQCATSLHLELLVAWPSYTVLQWCTAM</sequence>
<proteinExistence type="predicted"/>
<dbReference type="Proteomes" id="UP000507222">
    <property type="component" value="Unassembled WGS sequence"/>
</dbReference>
<dbReference type="PANTHER" id="PTHR48007">
    <property type="entry name" value="LEUCINE-RICH REPEAT RECEPTOR-LIKE PROTEIN KINASE PXC1"/>
    <property type="match status" value="1"/>
</dbReference>
<dbReference type="AlphaFoldDB" id="A0A6J5UH74"/>
<evidence type="ECO:0000313" key="4">
    <source>
        <dbReference type="Proteomes" id="UP000507222"/>
    </source>
</evidence>
<dbReference type="InterPro" id="IPR001245">
    <property type="entry name" value="Ser-Thr/Tyr_kinase_cat_dom"/>
</dbReference>
<dbReference type="PROSITE" id="PS50011">
    <property type="entry name" value="PROTEIN_KINASE_DOM"/>
    <property type="match status" value="1"/>
</dbReference>
<dbReference type="InterPro" id="IPR000719">
    <property type="entry name" value="Prot_kinase_dom"/>
</dbReference>
<organism evidence="3 4">
    <name type="scientific">Prunus armeniaca</name>
    <name type="common">Apricot</name>
    <name type="synonym">Armeniaca vulgaris</name>
    <dbReference type="NCBI Taxonomy" id="36596"/>
    <lineage>
        <taxon>Eukaryota</taxon>
        <taxon>Viridiplantae</taxon>
        <taxon>Streptophyta</taxon>
        <taxon>Embryophyta</taxon>
        <taxon>Tracheophyta</taxon>
        <taxon>Spermatophyta</taxon>
        <taxon>Magnoliopsida</taxon>
        <taxon>eudicotyledons</taxon>
        <taxon>Gunneridae</taxon>
        <taxon>Pentapetalae</taxon>
        <taxon>rosids</taxon>
        <taxon>fabids</taxon>
        <taxon>Rosales</taxon>
        <taxon>Rosaceae</taxon>
        <taxon>Amygdaloideae</taxon>
        <taxon>Amygdaleae</taxon>
        <taxon>Prunus</taxon>
    </lineage>
</organism>
<feature type="domain" description="Protein kinase" evidence="2">
    <location>
        <begin position="63"/>
        <end position="187"/>
    </location>
</feature>
<dbReference type="GO" id="GO:0005524">
    <property type="term" value="F:ATP binding"/>
    <property type="evidence" value="ECO:0007669"/>
    <property type="project" value="InterPro"/>
</dbReference>